<dbReference type="EMBL" id="JAODUO010000057">
    <property type="protein sequence ID" value="KAK2191178.1"/>
    <property type="molecule type" value="Genomic_DNA"/>
</dbReference>
<evidence type="ECO:0000313" key="2">
    <source>
        <dbReference type="Proteomes" id="UP001209878"/>
    </source>
</evidence>
<evidence type="ECO:0000313" key="1">
    <source>
        <dbReference type="EMBL" id="KAK2191178.1"/>
    </source>
</evidence>
<accession>A0AAD9PAG1</accession>
<protein>
    <submittedName>
        <fullName evidence="1">Uncharacterized protein</fullName>
    </submittedName>
</protein>
<comment type="caution">
    <text evidence="1">The sequence shown here is derived from an EMBL/GenBank/DDBJ whole genome shotgun (WGS) entry which is preliminary data.</text>
</comment>
<organism evidence="1 2">
    <name type="scientific">Ridgeia piscesae</name>
    <name type="common">Tubeworm</name>
    <dbReference type="NCBI Taxonomy" id="27915"/>
    <lineage>
        <taxon>Eukaryota</taxon>
        <taxon>Metazoa</taxon>
        <taxon>Spiralia</taxon>
        <taxon>Lophotrochozoa</taxon>
        <taxon>Annelida</taxon>
        <taxon>Polychaeta</taxon>
        <taxon>Sedentaria</taxon>
        <taxon>Canalipalpata</taxon>
        <taxon>Sabellida</taxon>
        <taxon>Siboglinidae</taxon>
        <taxon>Ridgeia</taxon>
    </lineage>
</organism>
<proteinExistence type="predicted"/>
<reference evidence="1" key="1">
    <citation type="journal article" date="2023" name="Mol. Biol. Evol.">
        <title>Third-Generation Sequencing Reveals the Adaptive Role of the Epigenome in Three Deep-Sea Polychaetes.</title>
        <authorList>
            <person name="Perez M."/>
            <person name="Aroh O."/>
            <person name="Sun Y."/>
            <person name="Lan Y."/>
            <person name="Juniper S.K."/>
            <person name="Young C.R."/>
            <person name="Angers B."/>
            <person name="Qian P.Y."/>
        </authorList>
    </citation>
    <scope>NUCLEOTIDE SEQUENCE</scope>
    <source>
        <strain evidence="1">R07B-5</strain>
    </source>
</reference>
<sequence length="181" mass="20975">MACMGNFQAFNWTPERDNWKPATVNEAPTTAQYNDDKFVDQCYREDERHVGRKTWSESKHVRPMCQFSDNVQGASEVGDHERRFCCRTYDNMAVDNVKTLLRYDHDAAREWPYGPEDEHLPKIGPPYKVSSTAAAQYQQMQGNDCGIRAKPRCHMTKFVTEMNKTYKMFKMYGQTGLAPPV</sequence>
<dbReference type="AlphaFoldDB" id="A0AAD9PAG1"/>
<keyword evidence="2" id="KW-1185">Reference proteome</keyword>
<gene>
    <name evidence="1" type="ORF">NP493_57g01073</name>
</gene>
<dbReference type="Proteomes" id="UP001209878">
    <property type="component" value="Unassembled WGS sequence"/>
</dbReference>
<name>A0AAD9PAG1_RIDPI</name>